<accession>A0ABW7EIM3</accession>
<dbReference type="GO" id="GO:0005524">
    <property type="term" value="F:ATP binding"/>
    <property type="evidence" value="ECO:0007669"/>
    <property type="project" value="UniProtKB-KW"/>
</dbReference>
<evidence type="ECO:0000313" key="5">
    <source>
        <dbReference type="EMBL" id="MFG6413308.1"/>
    </source>
</evidence>
<dbReference type="SMART" id="SM00382">
    <property type="entry name" value="AAA"/>
    <property type="match status" value="1"/>
</dbReference>
<evidence type="ECO:0000259" key="4">
    <source>
        <dbReference type="SMART" id="SM00382"/>
    </source>
</evidence>
<name>A0ABW7EIM3_9BURK</name>
<dbReference type="SUPFAM" id="SSF52540">
    <property type="entry name" value="P-loop containing nucleoside triphosphate hydrolases"/>
    <property type="match status" value="1"/>
</dbReference>
<reference evidence="5 6" key="1">
    <citation type="submission" date="2024-09" db="EMBL/GenBank/DDBJ databases">
        <title>Novel species of the genus Pelomonas and Roseateles isolated from streams.</title>
        <authorList>
            <person name="Lu H."/>
        </authorList>
    </citation>
    <scope>NUCLEOTIDE SEQUENCE [LARGE SCALE GENOMIC DNA]</scope>
    <source>
        <strain evidence="5 6">DC23W</strain>
    </source>
</reference>
<dbReference type="RefSeq" id="WP_394469398.1">
    <property type="nucleotide sequence ID" value="NZ_JBIGHY010000002.1"/>
</dbReference>
<evidence type="ECO:0000256" key="1">
    <source>
        <dbReference type="ARBA" id="ARBA00006914"/>
    </source>
</evidence>
<dbReference type="CDD" id="cd19481">
    <property type="entry name" value="RecA-like_protease"/>
    <property type="match status" value="1"/>
</dbReference>
<evidence type="ECO:0000313" key="6">
    <source>
        <dbReference type="Proteomes" id="UP001606300"/>
    </source>
</evidence>
<protein>
    <submittedName>
        <fullName evidence="5">ATP-binding protein</fullName>
    </submittedName>
</protein>
<comment type="caution">
    <text evidence="5">The sequence shown here is derived from an EMBL/GenBank/DDBJ whole genome shotgun (WGS) entry which is preliminary data.</text>
</comment>
<feature type="domain" description="AAA+ ATPase" evidence="4">
    <location>
        <begin position="430"/>
        <end position="562"/>
    </location>
</feature>
<dbReference type="Proteomes" id="UP001606300">
    <property type="component" value="Unassembled WGS sequence"/>
</dbReference>
<organism evidence="5 6">
    <name type="scientific">Pelomonas dachongensis</name>
    <dbReference type="NCBI Taxonomy" id="3299029"/>
    <lineage>
        <taxon>Bacteria</taxon>
        <taxon>Pseudomonadati</taxon>
        <taxon>Pseudomonadota</taxon>
        <taxon>Betaproteobacteria</taxon>
        <taxon>Burkholderiales</taxon>
        <taxon>Sphaerotilaceae</taxon>
        <taxon>Roseateles</taxon>
    </lineage>
</organism>
<evidence type="ECO:0000256" key="3">
    <source>
        <dbReference type="ARBA" id="ARBA00022840"/>
    </source>
</evidence>
<dbReference type="Gene3D" id="3.40.50.300">
    <property type="entry name" value="P-loop containing nucleotide triphosphate hydrolases"/>
    <property type="match status" value="1"/>
</dbReference>
<dbReference type="InterPro" id="IPR050221">
    <property type="entry name" value="26S_Proteasome_ATPase"/>
</dbReference>
<dbReference type="InterPro" id="IPR003593">
    <property type="entry name" value="AAA+_ATPase"/>
</dbReference>
<gene>
    <name evidence="5" type="ORF">ACG02S_05290</name>
</gene>
<proteinExistence type="inferred from homology"/>
<evidence type="ECO:0000256" key="2">
    <source>
        <dbReference type="ARBA" id="ARBA00022741"/>
    </source>
</evidence>
<sequence>MDKRASLSLHARLLAAMAAALPADQRDHPDAQCLRDPATRPVVDEARLAPLVDALGLDIVEQTAIALALWVELDARLAASVSLLQGNAHRIGPARPSLGLVASLAACIDEEPLAQATAMSRLLQGTALASGLLQWADAQQLAHARTVQMPTAIVAWLASPEPANHGVALGGQLRLRPLAAPPWPVPAAWAQAVGRLAAVMTGACTVVLRGADAGELRGMAACLADAVGRRAFELEGHDAYAESLAAVAAREGVVPALIVARGLPVWQAPAAPGGTAAVPQLQQGSGSLIVLAGTDIAFESALPLHEFELSQPDAHDRLALWASLRETEVDGLAAPDREAVARSRCGISVLAQAAAQAHDGRAHAAIEAAVRASARSLCAWAQVSADRIPADAWVGPPEVHRELGLLLTRCMARADAGEQLGPLLNGRLSPGVKALFIGASGTGKTLAAQWLADRLARPLVRVDLAAVVSKYIGETEKNLGQLLSRAEHLDAVLLFDEADSLFGARTDVKQANDRYANMQTNYLLQRLETFHGVAVLTSNSKARFDDAFLRRLDAVVQFPLPDVAERRTLWSLHLGETPQVDTAAMSAIAALVDLPGGHIRNAVLTAALLARQRAQEVSAPPALSVDDLREALALEYRKLGQRAPDSL</sequence>
<dbReference type="InterPro" id="IPR003959">
    <property type="entry name" value="ATPase_AAA_core"/>
</dbReference>
<dbReference type="Pfam" id="PF00004">
    <property type="entry name" value="AAA"/>
    <property type="match status" value="1"/>
</dbReference>
<keyword evidence="3 5" id="KW-0067">ATP-binding</keyword>
<comment type="similarity">
    <text evidence="1">Belongs to the AAA ATPase family.</text>
</comment>
<dbReference type="InterPro" id="IPR027417">
    <property type="entry name" value="P-loop_NTPase"/>
</dbReference>
<dbReference type="EMBL" id="JBIGHY010000002">
    <property type="protein sequence ID" value="MFG6413308.1"/>
    <property type="molecule type" value="Genomic_DNA"/>
</dbReference>
<dbReference type="PANTHER" id="PTHR23073">
    <property type="entry name" value="26S PROTEASOME REGULATORY SUBUNIT"/>
    <property type="match status" value="1"/>
</dbReference>
<keyword evidence="2" id="KW-0547">Nucleotide-binding</keyword>
<keyword evidence="6" id="KW-1185">Reference proteome</keyword>